<dbReference type="PANTHER" id="PTHR33640:SF8">
    <property type="entry name" value="TRANSMEMBRANE PROTEIN"/>
    <property type="match status" value="1"/>
</dbReference>
<dbReference type="EMBL" id="JAWXYG010000001">
    <property type="protein sequence ID" value="KAK4284746.1"/>
    <property type="molecule type" value="Genomic_DNA"/>
</dbReference>
<feature type="transmembrane region" description="Helical" evidence="2">
    <location>
        <begin position="58"/>
        <end position="85"/>
    </location>
</feature>
<dbReference type="AlphaFoldDB" id="A0AAE1N9W0"/>
<keyword evidence="4" id="KW-1185">Reference proteome</keyword>
<evidence type="ECO:0000313" key="3">
    <source>
        <dbReference type="EMBL" id="KAK4284746.1"/>
    </source>
</evidence>
<dbReference type="PANTHER" id="PTHR33640">
    <property type="entry name" value="TRANSMEMBRANE PROTEIN"/>
    <property type="match status" value="1"/>
</dbReference>
<accession>A0AAE1N9W0</accession>
<evidence type="ECO:0008006" key="5">
    <source>
        <dbReference type="Google" id="ProtNLM"/>
    </source>
</evidence>
<name>A0AAE1N9W0_9FABA</name>
<dbReference type="Proteomes" id="UP001293593">
    <property type="component" value="Unassembled WGS sequence"/>
</dbReference>
<evidence type="ECO:0000313" key="4">
    <source>
        <dbReference type="Proteomes" id="UP001293593"/>
    </source>
</evidence>
<keyword evidence="2" id="KW-1133">Transmembrane helix</keyword>
<evidence type="ECO:0000256" key="2">
    <source>
        <dbReference type="SAM" id="Phobius"/>
    </source>
</evidence>
<comment type="caution">
    <text evidence="3">The sequence shown here is derived from an EMBL/GenBank/DDBJ whole genome shotgun (WGS) entry which is preliminary data.</text>
</comment>
<evidence type="ECO:0000256" key="1">
    <source>
        <dbReference type="SAM" id="MobiDB-lite"/>
    </source>
</evidence>
<organism evidence="3 4">
    <name type="scientific">Acacia crassicarpa</name>
    <name type="common">northern wattle</name>
    <dbReference type="NCBI Taxonomy" id="499986"/>
    <lineage>
        <taxon>Eukaryota</taxon>
        <taxon>Viridiplantae</taxon>
        <taxon>Streptophyta</taxon>
        <taxon>Embryophyta</taxon>
        <taxon>Tracheophyta</taxon>
        <taxon>Spermatophyta</taxon>
        <taxon>Magnoliopsida</taxon>
        <taxon>eudicotyledons</taxon>
        <taxon>Gunneridae</taxon>
        <taxon>Pentapetalae</taxon>
        <taxon>rosids</taxon>
        <taxon>fabids</taxon>
        <taxon>Fabales</taxon>
        <taxon>Fabaceae</taxon>
        <taxon>Caesalpinioideae</taxon>
        <taxon>mimosoid clade</taxon>
        <taxon>Acacieae</taxon>
        <taxon>Acacia</taxon>
    </lineage>
</organism>
<sequence length="264" mass="30865">MDSFNLANLKAKKVIAMKQQKLRWISNLFRLVEVCVVLILISRFSFQVPVAVKNSGDYFRGFSVFMVSPPFVFLMGNVIIITLFAQSGQFSVLGSKSKSSESDIYHQFIQNNIKNQKIKEEQNNSPEKQSIRTEDEGNQKYPENDGIRTEDPKKDQTTVINKGNKNHQEGVKKETSDQLKIKWLEKKKVRTGDRKCLDYRRCQTEKSMEVKREKPRSVLKRSETEKITSSYEEDGMSNEEFRRTVEEFIARQQKLRREEEYSVI</sequence>
<protein>
    <recommendedName>
        <fullName evidence="5">DUF4408 domain-containing protein</fullName>
    </recommendedName>
</protein>
<gene>
    <name evidence="3" type="ORF">QN277_001533</name>
</gene>
<proteinExistence type="predicted"/>
<feature type="compositionally biased region" description="Basic and acidic residues" evidence="1">
    <location>
        <begin position="129"/>
        <end position="156"/>
    </location>
</feature>
<reference evidence="3" key="1">
    <citation type="submission" date="2023-10" db="EMBL/GenBank/DDBJ databases">
        <title>Chromosome-level genome of the transformable northern wattle, Acacia crassicarpa.</title>
        <authorList>
            <person name="Massaro I."/>
            <person name="Sinha N.R."/>
            <person name="Poethig S."/>
            <person name="Leichty A.R."/>
        </authorList>
    </citation>
    <scope>NUCLEOTIDE SEQUENCE</scope>
    <source>
        <strain evidence="3">Acra3RX</strain>
        <tissue evidence="3">Leaf</tissue>
    </source>
</reference>
<feature type="region of interest" description="Disordered" evidence="1">
    <location>
        <begin position="213"/>
        <end position="238"/>
    </location>
</feature>
<feature type="transmembrane region" description="Helical" evidence="2">
    <location>
        <begin position="27"/>
        <end position="46"/>
    </location>
</feature>
<keyword evidence="2" id="KW-0472">Membrane</keyword>
<feature type="region of interest" description="Disordered" evidence="1">
    <location>
        <begin position="115"/>
        <end position="171"/>
    </location>
</feature>
<feature type="compositionally biased region" description="Basic and acidic residues" evidence="1">
    <location>
        <begin position="213"/>
        <end position="226"/>
    </location>
</feature>
<keyword evidence="2" id="KW-0812">Transmembrane</keyword>